<proteinExistence type="predicted"/>
<keyword evidence="3" id="KW-1185">Reference proteome</keyword>
<dbReference type="EMBL" id="BPLR01015811">
    <property type="protein sequence ID" value="GIY78863.1"/>
    <property type="molecule type" value="Genomic_DNA"/>
</dbReference>
<keyword evidence="1" id="KW-1133">Transmembrane helix</keyword>
<feature type="transmembrane region" description="Helical" evidence="1">
    <location>
        <begin position="64"/>
        <end position="85"/>
    </location>
</feature>
<name>A0AAV4W909_CAEEX</name>
<keyword evidence="1" id="KW-0472">Membrane</keyword>
<keyword evidence="1" id="KW-0812">Transmembrane</keyword>
<organism evidence="2 3">
    <name type="scientific">Caerostris extrusa</name>
    <name type="common">Bark spider</name>
    <name type="synonym">Caerostris bankana</name>
    <dbReference type="NCBI Taxonomy" id="172846"/>
    <lineage>
        <taxon>Eukaryota</taxon>
        <taxon>Metazoa</taxon>
        <taxon>Ecdysozoa</taxon>
        <taxon>Arthropoda</taxon>
        <taxon>Chelicerata</taxon>
        <taxon>Arachnida</taxon>
        <taxon>Araneae</taxon>
        <taxon>Araneomorphae</taxon>
        <taxon>Entelegynae</taxon>
        <taxon>Araneoidea</taxon>
        <taxon>Araneidae</taxon>
        <taxon>Caerostris</taxon>
    </lineage>
</organism>
<dbReference type="AlphaFoldDB" id="A0AAV4W909"/>
<reference evidence="2 3" key="1">
    <citation type="submission" date="2021-06" db="EMBL/GenBank/DDBJ databases">
        <title>Caerostris extrusa draft genome.</title>
        <authorList>
            <person name="Kono N."/>
            <person name="Arakawa K."/>
        </authorList>
    </citation>
    <scope>NUCLEOTIDE SEQUENCE [LARGE SCALE GENOMIC DNA]</scope>
</reference>
<protein>
    <submittedName>
        <fullName evidence="2">Uncharacterized protein</fullName>
    </submittedName>
</protein>
<gene>
    <name evidence="2" type="ORF">CEXT_424821</name>
</gene>
<evidence type="ECO:0000313" key="3">
    <source>
        <dbReference type="Proteomes" id="UP001054945"/>
    </source>
</evidence>
<evidence type="ECO:0000313" key="2">
    <source>
        <dbReference type="EMBL" id="GIY78863.1"/>
    </source>
</evidence>
<evidence type="ECO:0000256" key="1">
    <source>
        <dbReference type="SAM" id="Phobius"/>
    </source>
</evidence>
<comment type="caution">
    <text evidence="2">The sequence shown here is derived from an EMBL/GenBank/DDBJ whole genome shotgun (WGS) entry which is preliminary data.</text>
</comment>
<dbReference type="Proteomes" id="UP001054945">
    <property type="component" value="Unassembled WGS sequence"/>
</dbReference>
<feature type="transmembrane region" description="Helical" evidence="1">
    <location>
        <begin position="97"/>
        <end position="117"/>
    </location>
</feature>
<sequence>MTFSNGAQCSKQKLCTAHLMCIQQPLYTFSVSAEPCTHALLPPTFVHLLCVSHPLYICSMSAKLCTFSLCLAPFVPLLCVYQHLYRHALCLPTSVSLLYFQSIFVHLLCVFQSLYTVSVSVQL</sequence>
<accession>A0AAV4W909</accession>